<evidence type="ECO:0000313" key="3">
    <source>
        <dbReference type="Proteomes" id="UP000050795"/>
    </source>
</evidence>
<dbReference type="InterPro" id="IPR052579">
    <property type="entry name" value="Zinc_finger_SWIM"/>
</dbReference>
<keyword evidence="1" id="KW-0863">Zinc-finger</keyword>
<protein>
    <recommendedName>
        <fullName evidence="2">SWIM-type domain-containing protein</fullName>
    </recommendedName>
</protein>
<organism evidence="3 4">
    <name type="scientific">Trichobilharzia regenti</name>
    <name type="common">Nasal bird schistosome</name>
    <dbReference type="NCBI Taxonomy" id="157069"/>
    <lineage>
        <taxon>Eukaryota</taxon>
        <taxon>Metazoa</taxon>
        <taxon>Spiralia</taxon>
        <taxon>Lophotrochozoa</taxon>
        <taxon>Platyhelminthes</taxon>
        <taxon>Trematoda</taxon>
        <taxon>Digenea</taxon>
        <taxon>Strigeidida</taxon>
        <taxon>Schistosomatoidea</taxon>
        <taxon>Schistosomatidae</taxon>
        <taxon>Trichobilharzia</taxon>
    </lineage>
</organism>
<sequence>MYAPPVNYGVVGPKGLGLENRKCIYELSVFFISFKCMGCTSTFCVNSVDRCLKVGEMKGAHNHPCTRDFMIVDSSRRSLTEDEKTQVNSMIKYMVSTSELRDAVFLKFGKFLSRKDVVKLREEVFGGVKSMAEVLQLLSSSGEVRTKSSNGQIDVICFSLQQQIKFFQSFPEVICIDSTYKTNKVGFSLFQLVATDGCGNGACVMFAFCQRETVVDITFVLEMFKAIMGCTNATRTFVMDNCQAEISSVQQVFPHCRIVLCSFHVLRAFSRKFRNSDARFALRRMLSTRFRERFNYYYRYIRHEFPQAYQYLNGHWMNNRRMWARCFRRKYMTLGNGTNNRVESAHKHLKLHLRRNDPLVLTLRKVYNKAKNYWRLRQYDTLLTLQRFRQYDAPQLIHVHLDKLTPYAAKLVFKDYQRVGRIHHSVISSNLIDCYDGVAFNLVDISNGVCGCHHFHDYQLPCSHILYAYSVGLFTGDILQYSQRWSREYNFQVCFETIERPPDAFHTDN</sequence>
<dbReference type="Proteomes" id="UP000050795">
    <property type="component" value="Unassembled WGS sequence"/>
</dbReference>
<reference evidence="4" key="2">
    <citation type="submission" date="2023-11" db="UniProtKB">
        <authorList>
            <consortium name="WormBaseParasite"/>
        </authorList>
    </citation>
    <scope>IDENTIFICATION</scope>
</reference>
<evidence type="ECO:0000256" key="1">
    <source>
        <dbReference type="PROSITE-ProRule" id="PRU00325"/>
    </source>
</evidence>
<keyword evidence="1" id="KW-0479">Metal-binding</keyword>
<proteinExistence type="predicted"/>
<reference evidence="3" key="1">
    <citation type="submission" date="2022-06" db="EMBL/GenBank/DDBJ databases">
        <authorList>
            <person name="Berger JAMES D."/>
            <person name="Berger JAMES D."/>
        </authorList>
    </citation>
    <scope>NUCLEOTIDE SEQUENCE [LARGE SCALE GENOMIC DNA]</scope>
</reference>
<name>A0AA85JXJ8_TRIRE</name>
<dbReference type="PANTHER" id="PTHR31569:SF4">
    <property type="entry name" value="SWIM-TYPE DOMAIN-CONTAINING PROTEIN"/>
    <property type="match status" value="1"/>
</dbReference>
<evidence type="ECO:0000313" key="4">
    <source>
        <dbReference type="WBParaSite" id="TREG1_48980.3"/>
    </source>
</evidence>
<dbReference type="InterPro" id="IPR007527">
    <property type="entry name" value="Znf_SWIM"/>
</dbReference>
<keyword evidence="3" id="KW-1185">Reference proteome</keyword>
<dbReference type="PANTHER" id="PTHR31569">
    <property type="entry name" value="SWIM-TYPE DOMAIN-CONTAINING PROTEIN"/>
    <property type="match status" value="1"/>
</dbReference>
<dbReference type="Pfam" id="PF21056">
    <property type="entry name" value="ZSWIM1-3_RNaseH-like"/>
    <property type="match status" value="1"/>
</dbReference>
<dbReference type="GO" id="GO:0008270">
    <property type="term" value="F:zinc ion binding"/>
    <property type="evidence" value="ECO:0007669"/>
    <property type="project" value="UniProtKB-KW"/>
</dbReference>
<accession>A0AA85JXJ8</accession>
<dbReference type="WBParaSite" id="TREG1_48980.3">
    <property type="protein sequence ID" value="TREG1_48980.3"/>
    <property type="gene ID" value="TREG1_48980"/>
</dbReference>
<feature type="domain" description="SWIM-type" evidence="2">
    <location>
        <begin position="441"/>
        <end position="473"/>
    </location>
</feature>
<evidence type="ECO:0000259" key="2">
    <source>
        <dbReference type="PROSITE" id="PS50966"/>
    </source>
</evidence>
<dbReference type="AlphaFoldDB" id="A0AA85JXJ8"/>
<keyword evidence="1" id="KW-0862">Zinc</keyword>
<dbReference type="PROSITE" id="PS50966">
    <property type="entry name" value="ZF_SWIM"/>
    <property type="match status" value="1"/>
</dbReference>
<dbReference type="InterPro" id="IPR048324">
    <property type="entry name" value="ZSWIM1-3_RNaseH-like"/>
</dbReference>